<gene>
    <name evidence="1" type="ORF">D9619_001287</name>
</gene>
<dbReference type="Gene3D" id="3.80.10.10">
    <property type="entry name" value="Ribonuclease Inhibitor"/>
    <property type="match status" value="1"/>
</dbReference>
<name>A0A8H5BI96_9AGAR</name>
<evidence type="ECO:0000313" key="2">
    <source>
        <dbReference type="Proteomes" id="UP000567179"/>
    </source>
</evidence>
<evidence type="ECO:0008006" key="3">
    <source>
        <dbReference type="Google" id="ProtNLM"/>
    </source>
</evidence>
<dbReference type="EMBL" id="JAACJJ010000028">
    <property type="protein sequence ID" value="KAF5322657.1"/>
    <property type="molecule type" value="Genomic_DNA"/>
</dbReference>
<reference evidence="1 2" key="1">
    <citation type="journal article" date="2020" name="ISME J.">
        <title>Uncovering the hidden diversity of litter-decomposition mechanisms in mushroom-forming fungi.</title>
        <authorList>
            <person name="Floudas D."/>
            <person name="Bentzer J."/>
            <person name="Ahren D."/>
            <person name="Johansson T."/>
            <person name="Persson P."/>
            <person name="Tunlid A."/>
        </authorList>
    </citation>
    <scope>NUCLEOTIDE SEQUENCE [LARGE SCALE GENOMIC DNA]</scope>
    <source>
        <strain evidence="1 2">CBS 101986</strain>
    </source>
</reference>
<evidence type="ECO:0000313" key="1">
    <source>
        <dbReference type="EMBL" id="KAF5322657.1"/>
    </source>
</evidence>
<dbReference type="OrthoDB" id="2745898at2759"/>
<dbReference type="SUPFAM" id="SSF52047">
    <property type="entry name" value="RNI-like"/>
    <property type="match status" value="1"/>
</dbReference>
<organism evidence="1 2">
    <name type="scientific">Psilocybe cf. subviscida</name>
    <dbReference type="NCBI Taxonomy" id="2480587"/>
    <lineage>
        <taxon>Eukaryota</taxon>
        <taxon>Fungi</taxon>
        <taxon>Dikarya</taxon>
        <taxon>Basidiomycota</taxon>
        <taxon>Agaricomycotina</taxon>
        <taxon>Agaricomycetes</taxon>
        <taxon>Agaricomycetidae</taxon>
        <taxon>Agaricales</taxon>
        <taxon>Agaricineae</taxon>
        <taxon>Strophariaceae</taxon>
        <taxon>Psilocybe</taxon>
    </lineage>
</organism>
<proteinExistence type="predicted"/>
<dbReference type="InterPro" id="IPR032675">
    <property type="entry name" value="LRR_dom_sf"/>
</dbReference>
<dbReference type="AlphaFoldDB" id="A0A8H5BI96"/>
<accession>A0A8H5BI96</accession>
<keyword evidence="2" id="KW-1185">Reference proteome</keyword>
<sequence>MDDISTSCKGREGDYILSQFTNTGCRVPLNIVELVMEQLASAGSFRALRRCSLVCKDFATICQKQIFTEVVLSNGRGCQCCNRPFPALASFKKALDNKPYLGDCICALQYRHDFDWHSQLPPVLRRLRHVRSLCIWFCVWNRVVSWFEIRASFISSLLRFIRAAQITHLDLDSIYDLPAHVFALVPRLEVLKMRCITLNNDPPFFQENPLKLRALHLTHFNEQLVDTLIADRHGIVDLRALKHLDVDYMGNTPATMRVVRRLLQQSQVLDSLKLEGSLPYLDLQDTLTKHLPSKSLASLRSIELNIDLWKVEDDPYLNLTHELEKLSGRNVLENLAFSILVPMLSTCNTETSRWSELDRVLSRPSAFPRLRRVQVAVEVSYMWDHDRNKEMEGRLAVICNEAFPWLRESEQVAFDISFEISPID</sequence>
<protein>
    <recommendedName>
        <fullName evidence="3">F-box domain-containing protein</fullName>
    </recommendedName>
</protein>
<comment type="caution">
    <text evidence="1">The sequence shown here is derived from an EMBL/GenBank/DDBJ whole genome shotgun (WGS) entry which is preliminary data.</text>
</comment>
<dbReference type="Proteomes" id="UP000567179">
    <property type="component" value="Unassembled WGS sequence"/>
</dbReference>